<sequence length="217" mass="25099">MKFFHFNVGLHSMVWYLMFGPPMLYFTLFCIYFFEGRWAKYIPTISETGTLFPNTEIIAIFFVHIGLMTMYCFIITTMYIFEKFRPTNRFLIKFTWLCTKWTGIGMIGVGLSPMNVVNKLHFFFAGSGFATSILVETVQLYLSFSSVSLFCRIRRLIYLVIQYVALATIGLSSGTLPDRIHDTVNALSEYSLIGFLQAFLLTYRGELKHYDLSLISI</sequence>
<feature type="transmembrane region" description="Helical" evidence="1">
    <location>
        <begin position="57"/>
        <end position="81"/>
    </location>
</feature>
<keyword evidence="1" id="KW-0812">Transmembrane</keyword>
<dbReference type="Proteomes" id="UP000179807">
    <property type="component" value="Unassembled WGS sequence"/>
</dbReference>
<dbReference type="VEuPathDB" id="TrichDB:TRFO_04204"/>
<comment type="caution">
    <text evidence="2">The sequence shown here is derived from an EMBL/GenBank/DDBJ whole genome shotgun (WGS) entry which is preliminary data.</text>
</comment>
<dbReference type="AlphaFoldDB" id="A0A1J4KGY9"/>
<name>A0A1J4KGY9_9EUKA</name>
<feature type="transmembrane region" description="Helical" evidence="1">
    <location>
        <begin position="123"/>
        <end position="144"/>
    </location>
</feature>
<accession>A0A1J4KGY9</accession>
<dbReference type="EMBL" id="MLAK01000605">
    <property type="protein sequence ID" value="OHT10687.1"/>
    <property type="molecule type" value="Genomic_DNA"/>
</dbReference>
<feature type="transmembrane region" description="Helical" evidence="1">
    <location>
        <begin position="90"/>
        <end position="111"/>
    </location>
</feature>
<feature type="transmembrane region" description="Helical" evidence="1">
    <location>
        <begin position="156"/>
        <end position="174"/>
    </location>
</feature>
<proteinExistence type="predicted"/>
<keyword evidence="1" id="KW-0472">Membrane</keyword>
<reference evidence="2" key="1">
    <citation type="submission" date="2016-10" db="EMBL/GenBank/DDBJ databases">
        <authorList>
            <person name="Benchimol M."/>
            <person name="Almeida L.G."/>
            <person name="Vasconcelos A.T."/>
            <person name="Perreira-Neves A."/>
            <person name="Rosa I.A."/>
            <person name="Tasca T."/>
            <person name="Bogo M.R."/>
            <person name="de Souza W."/>
        </authorList>
    </citation>
    <scope>NUCLEOTIDE SEQUENCE [LARGE SCALE GENOMIC DNA]</scope>
    <source>
        <strain evidence="2">K</strain>
    </source>
</reference>
<organism evidence="2 3">
    <name type="scientific">Tritrichomonas foetus</name>
    <dbReference type="NCBI Taxonomy" id="1144522"/>
    <lineage>
        <taxon>Eukaryota</taxon>
        <taxon>Metamonada</taxon>
        <taxon>Parabasalia</taxon>
        <taxon>Tritrichomonadida</taxon>
        <taxon>Tritrichomonadidae</taxon>
        <taxon>Tritrichomonas</taxon>
    </lineage>
</organism>
<dbReference type="GeneID" id="94826462"/>
<gene>
    <name evidence="2" type="ORF">TRFO_04204</name>
</gene>
<evidence type="ECO:0000313" key="2">
    <source>
        <dbReference type="EMBL" id="OHT10687.1"/>
    </source>
</evidence>
<keyword evidence="1" id="KW-1133">Transmembrane helix</keyword>
<feature type="transmembrane region" description="Helical" evidence="1">
    <location>
        <begin position="12"/>
        <end position="34"/>
    </location>
</feature>
<evidence type="ECO:0000313" key="3">
    <source>
        <dbReference type="Proteomes" id="UP000179807"/>
    </source>
</evidence>
<evidence type="ECO:0000256" key="1">
    <source>
        <dbReference type="SAM" id="Phobius"/>
    </source>
</evidence>
<dbReference type="RefSeq" id="XP_068363823.1">
    <property type="nucleotide sequence ID" value="XM_068491758.1"/>
</dbReference>
<keyword evidence="3" id="KW-1185">Reference proteome</keyword>
<protein>
    <submittedName>
        <fullName evidence="2">Uncharacterized protein</fullName>
    </submittedName>
</protein>